<dbReference type="InterPro" id="IPR034151">
    <property type="entry name" value="TOPRIM_DnaG_bac"/>
</dbReference>
<sequence length="228" mass="24681">MDLISLAQAGIQHVVATSGTALTEDHGRLLARFARQVVLLFDGDAAGSTAAMRALEVLLGTGLDARVVSLPAEHDPDTFVQAHGPEALIERAENAQSVLDFYLEQLAQQTRPLQHRGQDRAVETFKPLIAKLNKPQDAVRCDLLLREVAQRLAVDEQALRHELQASSVIAILLWATAVLGQVDAGVDRGDSRFMATVLARLAQRADPIANIYLNQARAEGLSSLLGNR</sequence>
<dbReference type="SMART" id="SM00493">
    <property type="entry name" value="TOPRIM"/>
    <property type="match status" value="1"/>
</dbReference>
<dbReference type="InterPro" id="IPR006171">
    <property type="entry name" value="TOPRIM_dom"/>
</dbReference>
<dbReference type="PANTHER" id="PTHR30313">
    <property type="entry name" value="DNA PRIMASE"/>
    <property type="match status" value="1"/>
</dbReference>
<organism evidence="2 3">
    <name type="scientific">Geodia barretti</name>
    <name type="common">Barrett's horny sponge</name>
    <dbReference type="NCBI Taxonomy" id="519541"/>
    <lineage>
        <taxon>Eukaryota</taxon>
        <taxon>Metazoa</taxon>
        <taxon>Porifera</taxon>
        <taxon>Demospongiae</taxon>
        <taxon>Heteroscleromorpha</taxon>
        <taxon>Tetractinellida</taxon>
        <taxon>Astrophorina</taxon>
        <taxon>Geodiidae</taxon>
        <taxon>Geodia</taxon>
    </lineage>
</organism>
<name>A0AA35SBQ5_GEOBA</name>
<evidence type="ECO:0000313" key="2">
    <source>
        <dbReference type="EMBL" id="CAI8026494.1"/>
    </source>
</evidence>
<dbReference type="PANTHER" id="PTHR30313:SF2">
    <property type="entry name" value="DNA PRIMASE"/>
    <property type="match status" value="1"/>
</dbReference>
<protein>
    <submittedName>
        <fullName evidence="2">DNA primase</fullName>
    </submittedName>
</protein>
<dbReference type="GO" id="GO:0005737">
    <property type="term" value="C:cytoplasm"/>
    <property type="evidence" value="ECO:0007669"/>
    <property type="project" value="TreeGrafter"/>
</dbReference>
<gene>
    <name evidence="2" type="ORF">GBAR_LOCUS15216</name>
</gene>
<proteinExistence type="predicted"/>
<dbReference type="Gene3D" id="3.40.1360.10">
    <property type="match status" value="1"/>
</dbReference>
<dbReference type="GO" id="GO:0006269">
    <property type="term" value="P:DNA replication, synthesis of primer"/>
    <property type="evidence" value="ECO:0007669"/>
    <property type="project" value="TreeGrafter"/>
</dbReference>
<reference evidence="2" key="1">
    <citation type="submission" date="2023-03" db="EMBL/GenBank/DDBJ databases">
        <authorList>
            <person name="Steffen K."/>
            <person name="Cardenas P."/>
        </authorList>
    </citation>
    <scope>NUCLEOTIDE SEQUENCE</scope>
</reference>
<feature type="domain" description="Toprim" evidence="1">
    <location>
        <begin position="1"/>
        <end position="73"/>
    </location>
</feature>
<dbReference type="InterPro" id="IPR050219">
    <property type="entry name" value="DnaG_primase"/>
</dbReference>
<dbReference type="Proteomes" id="UP001174909">
    <property type="component" value="Unassembled WGS sequence"/>
</dbReference>
<dbReference type="PROSITE" id="PS50880">
    <property type="entry name" value="TOPRIM"/>
    <property type="match status" value="1"/>
</dbReference>
<comment type="caution">
    <text evidence="2">The sequence shown here is derived from an EMBL/GenBank/DDBJ whole genome shotgun (WGS) entry which is preliminary data.</text>
</comment>
<dbReference type="SUPFAM" id="SSF56731">
    <property type="entry name" value="DNA primase core"/>
    <property type="match status" value="1"/>
</dbReference>
<dbReference type="Pfam" id="PF13155">
    <property type="entry name" value="Toprim_2"/>
    <property type="match status" value="1"/>
</dbReference>
<dbReference type="CDD" id="cd03364">
    <property type="entry name" value="TOPRIM_DnaG_primases"/>
    <property type="match status" value="1"/>
</dbReference>
<evidence type="ECO:0000313" key="3">
    <source>
        <dbReference type="Proteomes" id="UP001174909"/>
    </source>
</evidence>
<dbReference type="AlphaFoldDB" id="A0AA35SBQ5"/>
<evidence type="ECO:0000259" key="1">
    <source>
        <dbReference type="PROSITE" id="PS50880"/>
    </source>
</evidence>
<accession>A0AA35SBQ5</accession>
<dbReference type="EMBL" id="CASHTH010002215">
    <property type="protein sequence ID" value="CAI8026494.1"/>
    <property type="molecule type" value="Genomic_DNA"/>
</dbReference>
<keyword evidence="3" id="KW-1185">Reference proteome</keyword>